<proteinExistence type="predicted"/>
<dbReference type="InterPro" id="IPR051012">
    <property type="entry name" value="CellSynth/LPSAsmb/PSIAsmb"/>
</dbReference>
<dbReference type="Gene3D" id="1.25.40.10">
    <property type="entry name" value="Tetratricopeptide repeat domain"/>
    <property type="match status" value="2"/>
</dbReference>
<dbReference type="InterPro" id="IPR011990">
    <property type="entry name" value="TPR-like_helical_dom_sf"/>
</dbReference>
<feature type="chain" id="PRO_5012557123" evidence="3">
    <location>
        <begin position="26"/>
        <end position="210"/>
    </location>
</feature>
<dbReference type="Proteomes" id="UP000198324">
    <property type="component" value="Unassembled WGS sequence"/>
</dbReference>
<gene>
    <name evidence="4" type="ORF">SAMN04488503_0083</name>
</gene>
<evidence type="ECO:0000313" key="4">
    <source>
        <dbReference type="EMBL" id="SNS26658.1"/>
    </source>
</evidence>
<organism evidence="4 5">
    <name type="scientific">Humidesulfovibrio mexicanus</name>
    <dbReference type="NCBI Taxonomy" id="147047"/>
    <lineage>
        <taxon>Bacteria</taxon>
        <taxon>Pseudomonadati</taxon>
        <taxon>Thermodesulfobacteriota</taxon>
        <taxon>Desulfovibrionia</taxon>
        <taxon>Desulfovibrionales</taxon>
        <taxon>Desulfovibrionaceae</taxon>
        <taxon>Humidesulfovibrio</taxon>
    </lineage>
</organism>
<dbReference type="PANTHER" id="PTHR45586:SF1">
    <property type="entry name" value="LIPOPOLYSACCHARIDE ASSEMBLY PROTEIN B"/>
    <property type="match status" value="1"/>
</dbReference>
<name>A0A239D3P2_9BACT</name>
<protein>
    <submittedName>
        <fullName evidence="4">Tetratricopeptide repeat-containing protein</fullName>
    </submittedName>
</protein>
<dbReference type="Pfam" id="PF14559">
    <property type="entry name" value="TPR_19"/>
    <property type="match status" value="2"/>
</dbReference>
<evidence type="ECO:0000313" key="5">
    <source>
        <dbReference type="Proteomes" id="UP000198324"/>
    </source>
</evidence>
<dbReference type="SMART" id="SM00028">
    <property type="entry name" value="TPR"/>
    <property type="match status" value="3"/>
</dbReference>
<keyword evidence="5" id="KW-1185">Reference proteome</keyword>
<keyword evidence="1" id="KW-0677">Repeat</keyword>
<evidence type="ECO:0000256" key="1">
    <source>
        <dbReference type="ARBA" id="ARBA00022737"/>
    </source>
</evidence>
<dbReference type="InterPro" id="IPR019734">
    <property type="entry name" value="TPR_rpt"/>
</dbReference>
<dbReference type="RefSeq" id="WP_143337433.1">
    <property type="nucleotide sequence ID" value="NZ_FZOC01000011.1"/>
</dbReference>
<dbReference type="OrthoDB" id="5455347at2"/>
<keyword evidence="2" id="KW-0802">TPR repeat</keyword>
<reference evidence="4 5" key="1">
    <citation type="submission" date="2017-06" db="EMBL/GenBank/DDBJ databases">
        <authorList>
            <person name="Kim H.J."/>
            <person name="Triplett B.A."/>
        </authorList>
    </citation>
    <scope>NUCLEOTIDE SEQUENCE [LARGE SCALE GENOMIC DNA]</scope>
    <source>
        <strain evidence="4 5">DSM 13116</strain>
    </source>
</reference>
<accession>A0A239D3P2</accession>
<evidence type="ECO:0000256" key="3">
    <source>
        <dbReference type="SAM" id="SignalP"/>
    </source>
</evidence>
<dbReference type="EMBL" id="FZOC01000011">
    <property type="protein sequence ID" value="SNS26658.1"/>
    <property type="molecule type" value="Genomic_DNA"/>
</dbReference>
<dbReference type="AlphaFoldDB" id="A0A239D3P2"/>
<feature type="signal peptide" evidence="3">
    <location>
        <begin position="1"/>
        <end position="25"/>
    </location>
</feature>
<dbReference type="PANTHER" id="PTHR45586">
    <property type="entry name" value="TPR REPEAT-CONTAINING PROTEIN PA4667"/>
    <property type="match status" value="1"/>
</dbReference>
<sequence>MRLLPSRLLVLALALLPLCGTSALSQPSAPAAAVAPSPPRDDVADWLARLELAKLLTESGRHAEAAEEFRKVLRDRPGETQARIGLARALFWSGKRDEAAAELAKAPPAALSAEDRLLQAEIHLAAGRHEQAIDALIAYLALRPADLKARLKLADALSWRKRLDESLAEYEKILSATPDDRQVRRRYARVLTWAGRNDDAIRELRISLGR</sequence>
<dbReference type="SUPFAM" id="SSF48452">
    <property type="entry name" value="TPR-like"/>
    <property type="match status" value="1"/>
</dbReference>
<evidence type="ECO:0000256" key="2">
    <source>
        <dbReference type="ARBA" id="ARBA00022803"/>
    </source>
</evidence>
<keyword evidence="3" id="KW-0732">Signal</keyword>